<dbReference type="VEuPathDB" id="MicrosporidiaDB:THOM_0285"/>
<sequence>MNFRAVDGDKITNIKNISLEIDSNVVHIRVVAFFDFKKKVFYIF</sequence>
<dbReference type="EMBL" id="JH993827">
    <property type="protein sequence ID" value="ELQ76721.1"/>
    <property type="molecule type" value="Genomic_DNA"/>
</dbReference>
<reference evidence="1 2" key="1">
    <citation type="journal article" date="2012" name="PLoS Pathog.">
        <title>The genome of the obligate intracellular parasite Trachipleistophora hominis: new insights into microsporidian genome dynamics and reductive evolution.</title>
        <authorList>
            <person name="Heinz E."/>
            <person name="Williams T.A."/>
            <person name="Nakjang S."/>
            <person name="Noel C.J."/>
            <person name="Swan D.C."/>
            <person name="Goldberg A.V."/>
            <person name="Harris S.R."/>
            <person name="Weinmaier T."/>
            <person name="Markert S."/>
            <person name="Becher D."/>
            <person name="Bernhardt J."/>
            <person name="Dagan T."/>
            <person name="Hacker C."/>
            <person name="Lucocq J.M."/>
            <person name="Schweder T."/>
            <person name="Rattei T."/>
            <person name="Hall N."/>
            <person name="Hirt R.P."/>
            <person name="Embley T.M."/>
        </authorList>
    </citation>
    <scope>NUCLEOTIDE SEQUENCE [LARGE SCALE GENOMIC DNA]</scope>
</reference>
<keyword evidence="2" id="KW-1185">Reference proteome</keyword>
<evidence type="ECO:0000313" key="2">
    <source>
        <dbReference type="Proteomes" id="UP000011185"/>
    </source>
</evidence>
<dbReference type="InParanoid" id="L7K063"/>
<proteinExistence type="predicted"/>
<dbReference type="HOGENOM" id="CLU_3224893_0_0_1"/>
<protein>
    <submittedName>
        <fullName evidence="1">Uncharacterized protein</fullName>
    </submittedName>
</protein>
<dbReference type="AlphaFoldDB" id="L7K063"/>
<gene>
    <name evidence="1" type="ORF">THOM_0285</name>
</gene>
<evidence type="ECO:0000313" key="1">
    <source>
        <dbReference type="EMBL" id="ELQ76721.1"/>
    </source>
</evidence>
<accession>L7K063</accession>
<organism evidence="1 2">
    <name type="scientific">Trachipleistophora hominis</name>
    <name type="common">Microsporidian parasite</name>
    <dbReference type="NCBI Taxonomy" id="72359"/>
    <lineage>
        <taxon>Eukaryota</taxon>
        <taxon>Fungi</taxon>
        <taxon>Fungi incertae sedis</taxon>
        <taxon>Microsporidia</taxon>
        <taxon>Pleistophoridae</taxon>
        <taxon>Trachipleistophora</taxon>
    </lineage>
</organism>
<dbReference type="Proteomes" id="UP000011185">
    <property type="component" value="Unassembled WGS sequence"/>
</dbReference>
<name>L7K063_TRAHO</name>